<dbReference type="SUPFAM" id="SSF51430">
    <property type="entry name" value="NAD(P)-linked oxidoreductase"/>
    <property type="match status" value="1"/>
</dbReference>
<evidence type="ECO:0000256" key="1">
    <source>
        <dbReference type="PIRSR" id="PIRSR000097-1"/>
    </source>
</evidence>
<dbReference type="InterPro" id="IPR023210">
    <property type="entry name" value="NADP_OxRdtase_dom"/>
</dbReference>
<feature type="active site" description="Proton donor" evidence="1">
    <location>
        <position position="110"/>
    </location>
</feature>
<dbReference type="AlphaFoldDB" id="A0A1U9MCF9"/>
<dbReference type="InterPro" id="IPR020471">
    <property type="entry name" value="AKR"/>
</dbReference>
<dbReference type="PRINTS" id="PR00069">
    <property type="entry name" value="ALDKETRDTASE"/>
</dbReference>
<evidence type="ECO:0000256" key="3">
    <source>
        <dbReference type="PIRSR" id="PIRSR000097-3"/>
    </source>
</evidence>
<dbReference type="PANTHER" id="PTHR43638:SF3">
    <property type="entry name" value="ALDEHYDE REDUCTASE"/>
    <property type="match status" value="1"/>
</dbReference>
<dbReference type="PANTHER" id="PTHR43638">
    <property type="entry name" value="OXIDOREDUCTASE, ALDO/KETO REDUCTASE FAMILY PROTEIN"/>
    <property type="match status" value="1"/>
</dbReference>
<gene>
    <name evidence="5" type="ORF">BBC0178_017060</name>
</gene>
<evidence type="ECO:0000313" key="6">
    <source>
        <dbReference type="Proteomes" id="UP000189660"/>
    </source>
</evidence>
<feature type="binding site" evidence="2">
    <location>
        <position position="169"/>
    </location>
    <ligand>
        <name>substrate</name>
    </ligand>
</feature>
<dbReference type="KEGG" id="bapa:BBC0178_017060"/>
<keyword evidence="6" id="KW-1185">Reference proteome</keyword>
<dbReference type="GO" id="GO:0016491">
    <property type="term" value="F:oxidoreductase activity"/>
    <property type="evidence" value="ECO:0007669"/>
    <property type="project" value="InterPro"/>
</dbReference>
<accession>A0A1U9MCF9</accession>
<sequence length="328" mass="35847">MNNNIFLVFESSIILALNKNRKGARMDITRRQFAIACGAAFMVSPTISARTQATAIKNPPIRLKTGRMIPTLGMGTWTLAAGQRPLEQEEEALATGLDLGLNLIDTAELYSSGKAEEMVGRVIKKAGTKPYVVSKVMPSHATKAEDIRNACKNSLQRLGLKQMDLYLLHWRGGISNLKTVVDTFEELKSEGAIVDWGVSNFSVNDMNDLFSLEKGDQCATNQVEYSLVDRSIEGGLLDWSKNNAMPIMAYSPLGSGKTPLLQNAVLKDIAQKHQMTAAAIAIGWTIRNNFTISIPQSGSPAHCRKNSAALSLHLDEDDLARLDKAFPI</sequence>
<proteinExistence type="predicted"/>
<feature type="site" description="Lowers pKa of active site Tyr" evidence="3">
    <location>
        <position position="135"/>
    </location>
</feature>
<dbReference type="PIRSF" id="PIRSF000097">
    <property type="entry name" value="AKR"/>
    <property type="match status" value="1"/>
</dbReference>
<dbReference type="Pfam" id="PF00248">
    <property type="entry name" value="Aldo_ket_red"/>
    <property type="match status" value="1"/>
</dbReference>
<dbReference type="Gene3D" id="3.20.20.100">
    <property type="entry name" value="NADP-dependent oxidoreductase domain"/>
    <property type="match status" value="1"/>
</dbReference>
<reference evidence="5 6" key="1">
    <citation type="submission" date="2016-11" db="EMBL/GenBank/DDBJ databases">
        <title>Comparative genomics of Bartonella apis.</title>
        <authorList>
            <person name="Engel P."/>
        </authorList>
    </citation>
    <scope>NUCLEOTIDE SEQUENCE [LARGE SCALE GENOMIC DNA]</scope>
    <source>
        <strain evidence="5 6">BBC0178</strain>
    </source>
</reference>
<dbReference type="EMBL" id="CP015820">
    <property type="protein sequence ID" value="AQT43159.1"/>
    <property type="molecule type" value="Genomic_DNA"/>
</dbReference>
<evidence type="ECO:0000313" key="5">
    <source>
        <dbReference type="EMBL" id="AQT43159.1"/>
    </source>
</evidence>
<protein>
    <submittedName>
        <fullName evidence="5">Aldo/keto reductase</fullName>
    </submittedName>
</protein>
<dbReference type="Proteomes" id="UP000189660">
    <property type="component" value="Chromosome"/>
</dbReference>
<name>A0A1U9MCF9_9HYPH</name>
<organism evidence="5 6">
    <name type="scientific">Bartonella apihabitans</name>
    <dbReference type="NCBI Taxonomy" id="2750929"/>
    <lineage>
        <taxon>Bacteria</taxon>
        <taxon>Pseudomonadati</taxon>
        <taxon>Pseudomonadota</taxon>
        <taxon>Alphaproteobacteria</taxon>
        <taxon>Hyphomicrobiales</taxon>
        <taxon>Bartonellaceae</taxon>
        <taxon>Bartonella</taxon>
    </lineage>
</organism>
<evidence type="ECO:0000256" key="2">
    <source>
        <dbReference type="PIRSR" id="PIRSR000097-2"/>
    </source>
</evidence>
<dbReference type="InterPro" id="IPR036812">
    <property type="entry name" value="NAD(P)_OxRdtase_dom_sf"/>
</dbReference>
<feature type="domain" description="NADP-dependent oxidoreductase" evidence="4">
    <location>
        <begin position="72"/>
        <end position="325"/>
    </location>
</feature>
<evidence type="ECO:0000259" key="4">
    <source>
        <dbReference type="Pfam" id="PF00248"/>
    </source>
</evidence>